<dbReference type="SUPFAM" id="SSF56300">
    <property type="entry name" value="Metallo-dependent phosphatases"/>
    <property type="match status" value="1"/>
</dbReference>
<dbReference type="GO" id="GO:0016787">
    <property type="term" value="F:hydrolase activity"/>
    <property type="evidence" value="ECO:0007669"/>
    <property type="project" value="InterPro"/>
</dbReference>
<dbReference type="AlphaFoldDB" id="A0AAD9EGD7"/>
<dbReference type="InterPro" id="IPR029052">
    <property type="entry name" value="Metallo-depent_PP-like"/>
</dbReference>
<evidence type="ECO:0000259" key="1">
    <source>
        <dbReference type="Pfam" id="PF00149"/>
    </source>
</evidence>
<dbReference type="InterPro" id="IPR004843">
    <property type="entry name" value="Calcineurin-like_PHP"/>
</dbReference>
<comment type="caution">
    <text evidence="2">The sequence shown here is derived from an EMBL/GenBank/DDBJ whole genome shotgun (WGS) entry which is preliminary data.</text>
</comment>
<name>A0AAD9EGD7_9PEZI</name>
<evidence type="ECO:0000313" key="3">
    <source>
        <dbReference type="Proteomes" id="UP001243330"/>
    </source>
</evidence>
<dbReference type="EMBL" id="JAQOWY010000234">
    <property type="protein sequence ID" value="KAK1846497.1"/>
    <property type="molecule type" value="Genomic_DNA"/>
</dbReference>
<reference evidence="2" key="1">
    <citation type="submission" date="2023-01" db="EMBL/GenBank/DDBJ databases">
        <title>Colletotrichum chrysophilum M932 genome sequence.</title>
        <authorList>
            <person name="Baroncelli R."/>
        </authorList>
    </citation>
    <scope>NUCLEOTIDE SEQUENCE</scope>
    <source>
        <strain evidence="2">M932</strain>
    </source>
</reference>
<gene>
    <name evidence="2" type="ORF">CCHR01_10885</name>
</gene>
<dbReference type="Proteomes" id="UP001243330">
    <property type="component" value="Unassembled WGS sequence"/>
</dbReference>
<feature type="domain" description="Calcineurin-like phosphoesterase" evidence="1">
    <location>
        <begin position="16"/>
        <end position="227"/>
    </location>
</feature>
<keyword evidence="3" id="KW-1185">Reference proteome</keyword>
<sequence length="277" mass="31178">MANTGVAQKGFIQYTSDLHLEAGNQYSTFDFPAMSPYLLIAGDVGSLADYEEYLAFVRRQTNRFEGVVLVLGNHEFHGLDYDSAIERARQLETEPSLEGKLHILHRDRFDIPGSLVTILGCTLWSLVPDEARAAVTAKVKDFEHIEAWTVDDHNEAHLEDVTWLRRELGNVPEERSVIVVTHHAPSMEGTSEPRHSGSIWSSAFATDLLGAGGWERVRRWVFGHTHYSTDEVVQGVRLLSNQRGYVREGGVAKDGFNPGRVIALIENEFSDRPKRHR</sequence>
<proteinExistence type="predicted"/>
<dbReference type="PANTHER" id="PTHR37844:SF2">
    <property type="entry name" value="SER_THR PROTEIN PHOSPHATASE SUPERFAMILY (AFU_ORTHOLOGUE AFUA_1G14840)"/>
    <property type="match status" value="1"/>
</dbReference>
<evidence type="ECO:0000313" key="2">
    <source>
        <dbReference type="EMBL" id="KAK1846497.1"/>
    </source>
</evidence>
<protein>
    <recommendedName>
        <fullName evidence="1">Calcineurin-like phosphoesterase domain-containing protein</fullName>
    </recommendedName>
</protein>
<organism evidence="2 3">
    <name type="scientific">Colletotrichum chrysophilum</name>
    <dbReference type="NCBI Taxonomy" id="1836956"/>
    <lineage>
        <taxon>Eukaryota</taxon>
        <taxon>Fungi</taxon>
        <taxon>Dikarya</taxon>
        <taxon>Ascomycota</taxon>
        <taxon>Pezizomycotina</taxon>
        <taxon>Sordariomycetes</taxon>
        <taxon>Hypocreomycetidae</taxon>
        <taxon>Glomerellales</taxon>
        <taxon>Glomerellaceae</taxon>
        <taxon>Colletotrichum</taxon>
        <taxon>Colletotrichum gloeosporioides species complex</taxon>
    </lineage>
</organism>
<dbReference type="Gene3D" id="3.60.21.10">
    <property type="match status" value="1"/>
</dbReference>
<dbReference type="PANTHER" id="PTHR37844">
    <property type="entry name" value="SER/THR PROTEIN PHOSPHATASE SUPERFAMILY (AFU_ORTHOLOGUE AFUA_1G14840)"/>
    <property type="match status" value="1"/>
</dbReference>
<dbReference type="Pfam" id="PF00149">
    <property type="entry name" value="Metallophos"/>
    <property type="match status" value="1"/>
</dbReference>
<accession>A0AAD9EGD7</accession>